<dbReference type="AlphaFoldDB" id="A0A839HCF6"/>
<keyword evidence="4 5" id="KW-0472">Membrane</keyword>
<feature type="domain" description="NnrU" evidence="6">
    <location>
        <begin position="3"/>
        <end position="191"/>
    </location>
</feature>
<dbReference type="Proteomes" id="UP000548632">
    <property type="component" value="Unassembled WGS sequence"/>
</dbReference>
<feature type="transmembrane region" description="Helical" evidence="5">
    <location>
        <begin position="115"/>
        <end position="140"/>
    </location>
</feature>
<dbReference type="GO" id="GO:0016020">
    <property type="term" value="C:membrane"/>
    <property type="evidence" value="ECO:0007669"/>
    <property type="project" value="UniProtKB-SubCell"/>
</dbReference>
<evidence type="ECO:0000256" key="3">
    <source>
        <dbReference type="ARBA" id="ARBA00022989"/>
    </source>
</evidence>
<name>A0A839HCF6_9GAMM</name>
<accession>A0A839HCF6</accession>
<evidence type="ECO:0000256" key="5">
    <source>
        <dbReference type="SAM" id="Phobius"/>
    </source>
</evidence>
<keyword evidence="3 5" id="KW-1133">Transmembrane helix</keyword>
<proteinExistence type="predicted"/>
<reference evidence="7 8" key="1">
    <citation type="journal article" date="2020" name="Arch. Microbiol.">
        <title>The genome sequence of the giant phototrophic gammaproteobacterium Thiospirillum jenense gives insight into its physiological properties and phylogenetic relationships.</title>
        <authorList>
            <person name="Imhoff J.F."/>
            <person name="Meyer T.E."/>
            <person name="Kyndt J.A."/>
        </authorList>
    </citation>
    <scope>NUCLEOTIDE SEQUENCE [LARGE SCALE GENOMIC DNA]</scope>
    <source>
        <strain evidence="7 8">DSM 216</strain>
    </source>
</reference>
<sequence length="194" mass="21360">MSILIVGLILFLGTHSINMIRPTLRDTIIRRIGFNGWQGLYSLVALAGLIMIGTGYSDVRDSTNTLLIYESPVWMRHFSLLLLLPIFPLLFATYLPGRIQTAVQHPTLMAVKIWALAHLLANGTLADVLLFGGFLIWAVADRISIKRRTTVAPISGAPAGRWNDVIAISGGLLIYIVFLFGLHTWLIGISPLGR</sequence>
<comment type="caution">
    <text evidence="7">The sequence shown here is derived from an EMBL/GenBank/DDBJ whole genome shotgun (WGS) entry which is preliminary data.</text>
</comment>
<evidence type="ECO:0000259" key="6">
    <source>
        <dbReference type="Pfam" id="PF07298"/>
    </source>
</evidence>
<dbReference type="RefSeq" id="WP_182581987.1">
    <property type="nucleotide sequence ID" value="NZ_JABVCQ010000002.1"/>
</dbReference>
<evidence type="ECO:0000256" key="4">
    <source>
        <dbReference type="ARBA" id="ARBA00023136"/>
    </source>
</evidence>
<comment type="subcellular location">
    <subcellularLocation>
        <location evidence="1">Membrane</location>
        <topology evidence="1">Multi-pass membrane protein</topology>
    </subcellularLocation>
</comment>
<dbReference type="EMBL" id="JABVCQ010000002">
    <property type="protein sequence ID" value="MBB1124887.1"/>
    <property type="molecule type" value="Genomic_DNA"/>
</dbReference>
<protein>
    <submittedName>
        <fullName evidence="7">NnrU family protein</fullName>
    </submittedName>
</protein>
<evidence type="ECO:0000256" key="2">
    <source>
        <dbReference type="ARBA" id="ARBA00022692"/>
    </source>
</evidence>
<evidence type="ECO:0000313" key="7">
    <source>
        <dbReference type="EMBL" id="MBB1124887.1"/>
    </source>
</evidence>
<gene>
    <name evidence="7" type="ORF">HUK38_01400</name>
</gene>
<dbReference type="Pfam" id="PF07298">
    <property type="entry name" value="NnrU"/>
    <property type="match status" value="1"/>
</dbReference>
<feature type="transmembrane region" description="Helical" evidence="5">
    <location>
        <begin position="40"/>
        <end position="57"/>
    </location>
</feature>
<evidence type="ECO:0000313" key="8">
    <source>
        <dbReference type="Proteomes" id="UP000548632"/>
    </source>
</evidence>
<feature type="transmembrane region" description="Helical" evidence="5">
    <location>
        <begin position="165"/>
        <end position="188"/>
    </location>
</feature>
<feature type="transmembrane region" description="Helical" evidence="5">
    <location>
        <begin position="78"/>
        <end position="95"/>
    </location>
</feature>
<dbReference type="InterPro" id="IPR009915">
    <property type="entry name" value="NnrU_dom"/>
</dbReference>
<keyword evidence="2 5" id="KW-0812">Transmembrane</keyword>
<evidence type="ECO:0000256" key="1">
    <source>
        <dbReference type="ARBA" id="ARBA00004141"/>
    </source>
</evidence>
<keyword evidence="8" id="KW-1185">Reference proteome</keyword>
<organism evidence="7 8">
    <name type="scientific">Thiospirillum jenense</name>
    <dbReference type="NCBI Taxonomy" id="1653858"/>
    <lineage>
        <taxon>Bacteria</taxon>
        <taxon>Pseudomonadati</taxon>
        <taxon>Pseudomonadota</taxon>
        <taxon>Gammaproteobacteria</taxon>
        <taxon>Chromatiales</taxon>
        <taxon>Chromatiaceae</taxon>
        <taxon>Thiospirillum</taxon>
    </lineage>
</organism>